<dbReference type="Gene3D" id="3.30.40.10">
    <property type="entry name" value="Zinc/RING finger domain, C3HC4 (zinc finger)"/>
    <property type="match status" value="1"/>
</dbReference>
<feature type="region of interest" description="Disordered" evidence="3">
    <location>
        <begin position="839"/>
        <end position="871"/>
    </location>
</feature>
<dbReference type="OrthoDB" id="273556at2759"/>
<sequence>MFHLLIYTQEHPSHVNSLLTLFENVYDRHGNKISKHTEQNPEGEKKDDTNDNKDILNKVSDERVPIKQKLPQDGGGGPKVQHYTSSFLQLYINDQKNFDLYLIEDDEEDDEGGGGETPVAASGKTVETPSDVPTQKKENCAAENEDIGRNQTSTKKGGDKRERGSSVKRPKEAMNQKDTLPHDDDKGRRVNLPLHRSHMLFILSLPTHVPFDHLYHLINAYTDFIEHIKVFHLHGNMSFLHEEEECPTGGGEDKVVSHEEESRPSSCPNRMNEAKRRVGTAEDPPIGESSQGREADECSGCNEQNQRGECASTFEVEREAMYQSMLSVVKRRLKKKKKIKSYSVLICFKTQIYADMFYSEYQCTSLNHLVEGRQGEWRDLVDTAGGEKDYPDWYIYCAFVSLVYYIVDGEVDGQVDEPLLRSEGENATQQERNGSSETHTHGRTHDVPPSNNNPFDINHFKTFHKSIITDGNTCTSFCPLCMDLLCEEVCFTLTRNKNWHARKRGKASKLCEYVNLSCNVCSLIFLYDSVSRLAGGQGVIDTPMETPHDVAHSVEDGIDPPTEQNGTSDELVSPARDAPSRLGHILGTLKCRDCNNVDDIWLCLTCANIGCGRYQKSHAKFHSTLYNHHYCLNLRTKQVWNYMREAFIEERVEDDQSELALAWRGGSGPTGGGFGCNTFHACVDEPPAGRGDFLYDDACDAYDMHGVHDAYDAYDSNIYNKIYDIFTDDAYISDGLKNELLYSLYSLLSHESNVYNSSLVELQCSYMNRLDMENKSIKSIRDTASQIKNQNRKMETFLQRVESSIKVKNNERAQLQQKINFLRDLNKNMLSQRCAKMRAGRAAKQTTQGGAMHDNDGDGDDGDDDDDNDSRKIKRLDETIRALQQQVDDLMRAL</sequence>
<accession>A0A0D9QLN4</accession>
<feature type="compositionally biased region" description="Basic and acidic residues" evidence="3">
    <location>
        <begin position="251"/>
        <end position="263"/>
    </location>
</feature>
<keyword evidence="1" id="KW-0863">Zinc-finger</keyword>
<dbReference type="PROSITE" id="PS50271">
    <property type="entry name" value="ZF_UBP"/>
    <property type="match status" value="1"/>
</dbReference>
<feature type="region of interest" description="Disordered" evidence="3">
    <location>
        <begin position="33"/>
        <end position="81"/>
    </location>
</feature>
<dbReference type="GO" id="GO:0008270">
    <property type="term" value="F:zinc ion binding"/>
    <property type="evidence" value="ECO:0007669"/>
    <property type="project" value="UniProtKB-KW"/>
</dbReference>
<dbReference type="InterPro" id="IPR013083">
    <property type="entry name" value="Znf_RING/FYVE/PHD"/>
</dbReference>
<feature type="region of interest" description="Disordered" evidence="3">
    <location>
        <begin position="106"/>
        <end position="190"/>
    </location>
</feature>
<feature type="compositionally biased region" description="Basic and acidic residues" evidence="3">
    <location>
        <begin position="33"/>
        <end position="65"/>
    </location>
</feature>
<evidence type="ECO:0000259" key="4">
    <source>
        <dbReference type="PROSITE" id="PS50271"/>
    </source>
</evidence>
<evidence type="ECO:0000256" key="2">
    <source>
        <dbReference type="SAM" id="Coils"/>
    </source>
</evidence>
<feature type="compositionally biased region" description="Basic and acidic residues" evidence="3">
    <location>
        <begin position="156"/>
        <end position="188"/>
    </location>
</feature>
<dbReference type="VEuPathDB" id="PlasmoDB:AK88_02467"/>
<dbReference type="GO" id="GO:0005737">
    <property type="term" value="C:cytoplasm"/>
    <property type="evidence" value="ECO:0007669"/>
    <property type="project" value="TreeGrafter"/>
</dbReference>
<evidence type="ECO:0000313" key="6">
    <source>
        <dbReference type="Proteomes" id="UP000054561"/>
    </source>
</evidence>
<keyword evidence="1" id="KW-0862">Zinc</keyword>
<keyword evidence="6" id="KW-1185">Reference proteome</keyword>
<dbReference type="OMA" id="HRSHMLF"/>
<feature type="domain" description="UBP-type" evidence="4">
    <location>
        <begin position="571"/>
        <end position="667"/>
    </location>
</feature>
<feature type="region of interest" description="Disordered" evidence="3">
    <location>
        <begin position="243"/>
        <end position="305"/>
    </location>
</feature>
<dbReference type="GO" id="GO:0016567">
    <property type="term" value="P:protein ubiquitination"/>
    <property type="evidence" value="ECO:0007669"/>
    <property type="project" value="TreeGrafter"/>
</dbReference>
<feature type="compositionally biased region" description="Acidic residues" evidence="3">
    <location>
        <begin position="857"/>
        <end position="868"/>
    </location>
</feature>
<feature type="region of interest" description="Disordered" evidence="3">
    <location>
        <begin position="421"/>
        <end position="452"/>
    </location>
</feature>
<dbReference type="PANTHER" id="PTHR24007">
    <property type="entry name" value="BRCA1-ASSOCIATED PROTEIN"/>
    <property type="match status" value="1"/>
</dbReference>
<protein>
    <recommendedName>
        <fullName evidence="4">UBP-type domain-containing protein</fullName>
    </recommendedName>
</protein>
<dbReference type="SUPFAM" id="SSF57850">
    <property type="entry name" value="RING/U-box"/>
    <property type="match status" value="1"/>
</dbReference>
<feature type="coiled-coil region" evidence="2">
    <location>
        <begin position="798"/>
        <end position="832"/>
    </location>
</feature>
<dbReference type="Pfam" id="PF02148">
    <property type="entry name" value="zf-UBP"/>
    <property type="match status" value="1"/>
</dbReference>
<evidence type="ECO:0000313" key="5">
    <source>
        <dbReference type="EMBL" id="KJP87863.1"/>
    </source>
</evidence>
<evidence type="ECO:0000256" key="3">
    <source>
        <dbReference type="SAM" id="MobiDB-lite"/>
    </source>
</evidence>
<keyword evidence="2" id="KW-0175">Coiled coil</keyword>
<evidence type="ECO:0000256" key="1">
    <source>
        <dbReference type="PROSITE-ProRule" id="PRU00502"/>
    </source>
</evidence>
<dbReference type="SMART" id="SM00290">
    <property type="entry name" value="ZnF_UBP"/>
    <property type="match status" value="1"/>
</dbReference>
<dbReference type="Proteomes" id="UP000054561">
    <property type="component" value="Unassembled WGS sequence"/>
</dbReference>
<proteinExistence type="predicted"/>
<dbReference type="EMBL" id="KQ001668">
    <property type="protein sequence ID" value="KJP87863.1"/>
    <property type="molecule type" value="Genomic_DNA"/>
</dbReference>
<organism evidence="5 6">
    <name type="scientific">Plasmodium fragile</name>
    <dbReference type="NCBI Taxonomy" id="5857"/>
    <lineage>
        <taxon>Eukaryota</taxon>
        <taxon>Sar</taxon>
        <taxon>Alveolata</taxon>
        <taxon>Apicomplexa</taxon>
        <taxon>Aconoidasida</taxon>
        <taxon>Haemosporida</taxon>
        <taxon>Plasmodiidae</taxon>
        <taxon>Plasmodium</taxon>
        <taxon>Plasmodium (Plasmodium)</taxon>
    </lineage>
</organism>
<name>A0A0D9QLN4_PLAFR</name>
<dbReference type="RefSeq" id="XP_012335515.1">
    <property type="nucleotide sequence ID" value="XM_012480092.1"/>
</dbReference>
<dbReference type="GO" id="GO:0007265">
    <property type="term" value="P:Ras protein signal transduction"/>
    <property type="evidence" value="ECO:0007669"/>
    <property type="project" value="TreeGrafter"/>
</dbReference>
<dbReference type="InterPro" id="IPR001607">
    <property type="entry name" value="Znf_UBP"/>
</dbReference>
<dbReference type="AlphaFoldDB" id="A0A0D9QLN4"/>
<keyword evidence="1" id="KW-0479">Metal-binding</keyword>
<dbReference type="GeneID" id="24267781"/>
<feature type="compositionally biased region" description="Polar residues" evidence="3">
    <location>
        <begin position="425"/>
        <end position="437"/>
    </location>
</feature>
<dbReference type="PANTHER" id="PTHR24007:SF7">
    <property type="entry name" value="BRCA1-ASSOCIATED PROTEIN"/>
    <property type="match status" value="1"/>
</dbReference>
<dbReference type="GO" id="GO:0061630">
    <property type="term" value="F:ubiquitin protein ligase activity"/>
    <property type="evidence" value="ECO:0007669"/>
    <property type="project" value="TreeGrafter"/>
</dbReference>
<reference evidence="5 6" key="1">
    <citation type="submission" date="2014-03" db="EMBL/GenBank/DDBJ databases">
        <title>The Genome Sequence of Plasmodium fragile nilgiri.</title>
        <authorList>
            <consortium name="The Broad Institute Genomics Platform"/>
            <consortium name="The Broad Institute Genome Sequencing Center for Infectious Disease"/>
            <person name="Neafsey D."/>
            <person name="Duraisingh M."/>
            <person name="Young S.K."/>
            <person name="Zeng Q."/>
            <person name="Gargeya S."/>
            <person name="Abouelleil A."/>
            <person name="Alvarado L."/>
            <person name="Chapman S.B."/>
            <person name="Gainer-Dewar J."/>
            <person name="Goldberg J."/>
            <person name="Griggs A."/>
            <person name="Gujja S."/>
            <person name="Hansen M."/>
            <person name="Howarth C."/>
            <person name="Imamovic A."/>
            <person name="Larimer J."/>
            <person name="Pearson M."/>
            <person name="Poon T.W."/>
            <person name="Priest M."/>
            <person name="Roberts A."/>
            <person name="Saif S."/>
            <person name="Shea T."/>
            <person name="Sykes S."/>
            <person name="Wortman J."/>
            <person name="Nusbaum C."/>
            <person name="Birren B."/>
        </authorList>
    </citation>
    <scope>NUCLEOTIDE SEQUENCE [LARGE SCALE GENOMIC DNA]</scope>
    <source>
        <strain evidence="6">nilgiri</strain>
    </source>
</reference>
<gene>
    <name evidence="5" type="ORF">AK88_02467</name>
</gene>